<dbReference type="GO" id="GO:0005737">
    <property type="term" value="C:cytoplasm"/>
    <property type="evidence" value="ECO:0007669"/>
    <property type="project" value="TreeGrafter"/>
</dbReference>
<dbReference type="OrthoDB" id="1491488at2"/>
<dbReference type="InterPro" id="IPR006076">
    <property type="entry name" value="FAD-dep_OxRdtase"/>
</dbReference>
<dbReference type="PANTHER" id="PTHR13847:SF281">
    <property type="entry name" value="FAD DEPENDENT OXIDOREDUCTASE DOMAIN-CONTAINING PROTEIN"/>
    <property type="match status" value="1"/>
</dbReference>
<dbReference type="RefSeq" id="WP_072835408.1">
    <property type="nucleotide sequence ID" value="NZ_FQUU01000008.1"/>
</dbReference>
<organism evidence="2 3">
    <name type="scientific">Flavisolibacter ginsengisoli DSM 18119</name>
    <dbReference type="NCBI Taxonomy" id="1121884"/>
    <lineage>
        <taxon>Bacteria</taxon>
        <taxon>Pseudomonadati</taxon>
        <taxon>Bacteroidota</taxon>
        <taxon>Chitinophagia</taxon>
        <taxon>Chitinophagales</taxon>
        <taxon>Chitinophagaceae</taxon>
        <taxon>Flavisolibacter</taxon>
    </lineage>
</organism>
<evidence type="ECO:0000313" key="2">
    <source>
        <dbReference type="EMBL" id="SHF27838.1"/>
    </source>
</evidence>
<dbReference type="Pfam" id="PF01266">
    <property type="entry name" value="DAO"/>
    <property type="match status" value="1"/>
</dbReference>
<dbReference type="InterPro" id="IPR036188">
    <property type="entry name" value="FAD/NAD-bd_sf"/>
</dbReference>
<keyword evidence="3" id="KW-1185">Reference proteome</keyword>
<accession>A0A1M5AC18</accession>
<name>A0A1M5AC18_9BACT</name>
<sequence>MQVSIWEKESFYAPQDIIIVGSGFVGLWSAYYLKKRDPDLKVTIIERGLIPMGASTRNAGFACFGSLSELVHDAQAMGTENMLDLVEKRFKGLERIQKVFGKKEIGFSLCGGYELYDNSEGITPEELENNIAYINSLLKPITGSKRTYNLVNEKINGFGFGNTRHLVENIWEGSLHSGKLLQRLLLLVQSMGVQVFTGMEVSCFEKVNDHMEVHVPPIGKLFATQLLLCTNAFTKNLYPSVDIKPARGQVLLTTPIEDLDWEGTFHSDEGYYYFRNLGKRVLLGGARNKAFQEEETTEMATTGFIQGELENYLAEVVLPNHRGKYEVEYRWAGIMAMGSEKAPIVKELEPGVFCAVRMSGMGVALAPEVGKQVAHMMDR</sequence>
<dbReference type="Proteomes" id="UP000184048">
    <property type="component" value="Unassembled WGS sequence"/>
</dbReference>
<dbReference type="Gene3D" id="3.50.50.60">
    <property type="entry name" value="FAD/NAD(P)-binding domain"/>
    <property type="match status" value="1"/>
</dbReference>
<gene>
    <name evidence="2" type="ORF">SAMN02745131_02228</name>
</gene>
<protein>
    <submittedName>
        <fullName evidence="2">Glycine/D-amino acid oxidase</fullName>
    </submittedName>
</protein>
<dbReference type="Gene3D" id="3.30.9.10">
    <property type="entry name" value="D-Amino Acid Oxidase, subunit A, domain 2"/>
    <property type="match status" value="1"/>
</dbReference>
<reference evidence="2 3" key="1">
    <citation type="submission" date="2016-11" db="EMBL/GenBank/DDBJ databases">
        <authorList>
            <person name="Jaros S."/>
            <person name="Januszkiewicz K."/>
            <person name="Wedrychowicz H."/>
        </authorList>
    </citation>
    <scope>NUCLEOTIDE SEQUENCE [LARGE SCALE GENOMIC DNA]</scope>
    <source>
        <strain evidence="2 3">DSM 18119</strain>
    </source>
</reference>
<dbReference type="EMBL" id="FQUU01000008">
    <property type="protein sequence ID" value="SHF27838.1"/>
    <property type="molecule type" value="Genomic_DNA"/>
</dbReference>
<evidence type="ECO:0000313" key="3">
    <source>
        <dbReference type="Proteomes" id="UP000184048"/>
    </source>
</evidence>
<proteinExistence type="predicted"/>
<feature type="domain" description="FAD dependent oxidoreductase" evidence="1">
    <location>
        <begin position="16"/>
        <end position="376"/>
    </location>
</feature>
<dbReference type="STRING" id="1121884.SAMN02745131_02228"/>
<dbReference type="AlphaFoldDB" id="A0A1M5AC18"/>
<dbReference type="PANTHER" id="PTHR13847">
    <property type="entry name" value="SARCOSINE DEHYDROGENASE-RELATED"/>
    <property type="match status" value="1"/>
</dbReference>
<dbReference type="SUPFAM" id="SSF51971">
    <property type="entry name" value="Nucleotide-binding domain"/>
    <property type="match status" value="1"/>
</dbReference>
<evidence type="ECO:0000259" key="1">
    <source>
        <dbReference type="Pfam" id="PF01266"/>
    </source>
</evidence>